<dbReference type="PANTHER" id="PTHR30565">
    <property type="entry name" value="PROTEIN YCIF"/>
    <property type="match status" value="1"/>
</dbReference>
<protein>
    <submittedName>
        <fullName evidence="1">Ferritin-like domain-containing protein</fullName>
    </submittedName>
</protein>
<dbReference type="Gene3D" id="1.20.1260.10">
    <property type="match status" value="1"/>
</dbReference>
<dbReference type="InterPro" id="IPR047114">
    <property type="entry name" value="YciF"/>
</dbReference>
<gene>
    <name evidence="1" type="ORF">LG943_21195</name>
</gene>
<proteinExistence type="predicted"/>
<dbReference type="InterPro" id="IPR012347">
    <property type="entry name" value="Ferritin-like"/>
</dbReference>
<dbReference type="Proteomes" id="UP001140076">
    <property type="component" value="Unassembled WGS sequence"/>
</dbReference>
<dbReference type="SUPFAM" id="SSF47240">
    <property type="entry name" value="Ferritin-like"/>
    <property type="match status" value="1"/>
</dbReference>
<sequence>MRLKEPRDLLLYELSAIYAGEKAIADMLKEVAGDVDDDNLAKMLKTHQRETKDQAKILDTCFKHLGETPMDVPCGVIDAIRQEYREFTANKPAPQVLTMFALGGALKVEHFEIATYRGLVDKAMMMGDTELAQNLTTILHQEEETAGKLERCASELDHKVLAPA</sequence>
<dbReference type="AlphaFoldDB" id="A0A9X3NN57"/>
<dbReference type="Pfam" id="PF05974">
    <property type="entry name" value="DUF892"/>
    <property type="match status" value="1"/>
</dbReference>
<dbReference type="EMBL" id="JAJAQC010000042">
    <property type="protein sequence ID" value="MDA0566809.1"/>
    <property type="molecule type" value="Genomic_DNA"/>
</dbReference>
<organism evidence="1 2">
    <name type="scientific">Streptomonospora mangrovi</name>
    <dbReference type="NCBI Taxonomy" id="2883123"/>
    <lineage>
        <taxon>Bacteria</taxon>
        <taxon>Bacillati</taxon>
        <taxon>Actinomycetota</taxon>
        <taxon>Actinomycetes</taxon>
        <taxon>Streptosporangiales</taxon>
        <taxon>Nocardiopsidaceae</taxon>
        <taxon>Streptomonospora</taxon>
    </lineage>
</organism>
<keyword evidence="2" id="KW-1185">Reference proteome</keyword>
<dbReference type="InterPro" id="IPR009078">
    <property type="entry name" value="Ferritin-like_SF"/>
</dbReference>
<dbReference type="PANTHER" id="PTHR30565:SF9">
    <property type="entry name" value="PROTEIN YCIF"/>
    <property type="match status" value="1"/>
</dbReference>
<reference evidence="1" key="1">
    <citation type="submission" date="2021-10" db="EMBL/GenBank/DDBJ databases">
        <title>Streptomonospora sp. nov., isolated from mangrove soil.</title>
        <authorList>
            <person name="Chen X."/>
            <person name="Ge X."/>
            <person name="Liu W."/>
        </authorList>
    </citation>
    <scope>NUCLEOTIDE SEQUENCE</scope>
    <source>
        <strain evidence="1">S1-112</strain>
    </source>
</reference>
<evidence type="ECO:0000313" key="1">
    <source>
        <dbReference type="EMBL" id="MDA0566809.1"/>
    </source>
</evidence>
<evidence type="ECO:0000313" key="2">
    <source>
        <dbReference type="Proteomes" id="UP001140076"/>
    </source>
</evidence>
<dbReference type="InterPro" id="IPR010287">
    <property type="entry name" value="DUF892_YciF-like"/>
</dbReference>
<accession>A0A9X3NN57</accession>
<comment type="caution">
    <text evidence="1">The sequence shown here is derived from an EMBL/GenBank/DDBJ whole genome shotgun (WGS) entry which is preliminary data.</text>
</comment>
<name>A0A9X3NN57_9ACTN</name>
<dbReference type="RefSeq" id="WP_270074062.1">
    <property type="nucleotide sequence ID" value="NZ_JAJAQC010000042.1"/>
</dbReference>